<sequence length="168" mass="19015">MEKQPQQQKKIDQKAKANSLVWDCGSSLYDSFELNSFKRELDSAIGRTHSMPHLSDSRRAPLPPSARPQSISPKRSSKISRSINKIFRSVFRPTKPNSSMVYRVQAEQSKHGQYYVHDRSNWLSTIPETSEHGVDHYMGHSSAEFNSLVRKTASERFTSASSIGISCL</sequence>
<name>A0A2G5CTC3_AQUCA</name>
<gene>
    <name evidence="2" type="ORF">AQUCO_03700063v1</name>
</gene>
<dbReference type="FunCoup" id="A0A2G5CTC3">
    <property type="interactions" value="746"/>
</dbReference>
<accession>A0A2G5CTC3</accession>
<dbReference type="STRING" id="218851.A0A2G5CTC3"/>
<evidence type="ECO:0000256" key="1">
    <source>
        <dbReference type="SAM" id="MobiDB-lite"/>
    </source>
</evidence>
<proteinExistence type="predicted"/>
<dbReference type="InParanoid" id="A0A2G5CTC3"/>
<feature type="region of interest" description="Disordered" evidence="1">
    <location>
        <begin position="48"/>
        <end position="79"/>
    </location>
</feature>
<protein>
    <submittedName>
        <fullName evidence="2">Uncharacterized protein</fullName>
    </submittedName>
</protein>
<dbReference type="OrthoDB" id="1932439at2759"/>
<dbReference type="AlphaFoldDB" id="A0A2G5CTC3"/>
<evidence type="ECO:0000313" key="2">
    <source>
        <dbReference type="EMBL" id="PIA34522.1"/>
    </source>
</evidence>
<organism evidence="2 3">
    <name type="scientific">Aquilegia coerulea</name>
    <name type="common">Rocky mountain columbine</name>
    <dbReference type="NCBI Taxonomy" id="218851"/>
    <lineage>
        <taxon>Eukaryota</taxon>
        <taxon>Viridiplantae</taxon>
        <taxon>Streptophyta</taxon>
        <taxon>Embryophyta</taxon>
        <taxon>Tracheophyta</taxon>
        <taxon>Spermatophyta</taxon>
        <taxon>Magnoliopsida</taxon>
        <taxon>Ranunculales</taxon>
        <taxon>Ranunculaceae</taxon>
        <taxon>Thalictroideae</taxon>
        <taxon>Aquilegia</taxon>
    </lineage>
</organism>
<keyword evidence="3" id="KW-1185">Reference proteome</keyword>
<reference evidence="2 3" key="1">
    <citation type="submission" date="2017-09" db="EMBL/GenBank/DDBJ databases">
        <title>WGS assembly of Aquilegia coerulea Goldsmith.</title>
        <authorList>
            <person name="Hodges S."/>
            <person name="Kramer E."/>
            <person name="Nordborg M."/>
            <person name="Tomkins J."/>
            <person name="Borevitz J."/>
            <person name="Derieg N."/>
            <person name="Yan J."/>
            <person name="Mihaltcheva S."/>
            <person name="Hayes R.D."/>
            <person name="Rokhsar D."/>
        </authorList>
    </citation>
    <scope>NUCLEOTIDE SEQUENCE [LARGE SCALE GENOMIC DNA]</scope>
    <source>
        <strain evidence="3">cv. Goldsmith</strain>
    </source>
</reference>
<dbReference type="PANTHER" id="PTHR33978">
    <property type="entry name" value="SERINE/THREONINE-KINASE"/>
    <property type="match status" value="1"/>
</dbReference>
<dbReference type="PANTHER" id="PTHR33978:SF4">
    <property type="entry name" value="SERINE_THREONINE-KINASE"/>
    <property type="match status" value="1"/>
</dbReference>
<feature type="compositionally biased region" description="Low complexity" evidence="1">
    <location>
        <begin position="67"/>
        <end position="79"/>
    </location>
</feature>
<dbReference type="EMBL" id="KZ305054">
    <property type="protein sequence ID" value="PIA34522.1"/>
    <property type="molecule type" value="Genomic_DNA"/>
</dbReference>
<evidence type="ECO:0000313" key="3">
    <source>
        <dbReference type="Proteomes" id="UP000230069"/>
    </source>
</evidence>
<dbReference type="Proteomes" id="UP000230069">
    <property type="component" value="Unassembled WGS sequence"/>
</dbReference>